<protein>
    <submittedName>
        <fullName evidence="1">Uncharacterized protein</fullName>
    </submittedName>
</protein>
<sequence length="65" mass="7223">MSHPWGMTVLPVHMAKRMVENRGGEATERDGRLEIRRNGQFLYAPLIVDGCVNYLSVAGTLAVHT</sequence>
<name>A0A1C3XMF7_9BRAD</name>
<organism evidence="1 2">
    <name type="scientific">Bradyrhizobium yuanmingense</name>
    <dbReference type="NCBI Taxonomy" id="108015"/>
    <lineage>
        <taxon>Bacteria</taxon>
        <taxon>Pseudomonadati</taxon>
        <taxon>Pseudomonadota</taxon>
        <taxon>Alphaproteobacteria</taxon>
        <taxon>Hyphomicrobiales</taxon>
        <taxon>Nitrobacteraceae</taxon>
        <taxon>Bradyrhizobium</taxon>
    </lineage>
</organism>
<reference evidence="1 2" key="1">
    <citation type="submission" date="2016-08" db="EMBL/GenBank/DDBJ databases">
        <authorList>
            <person name="Seilhamer J.J."/>
        </authorList>
    </citation>
    <scope>NUCLEOTIDE SEQUENCE [LARGE SCALE GENOMIC DNA]</scope>
    <source>
        <strain evidence="1 2">CCBAU 10071</strain>
    </source>
</reference>
<dbReference type="EMBL" id="FMAE01000065">
    <property type="protein sequence ID" value="SCB53448.1"/>
    <property type="molecule type" value="Genomic_DNA"/>
</dbReference>
<dbReference type="Proteomes" id="UP000183174">
    <property type="component" value="Unassembled WGS sequence"/>
</dbReference>
<gene>
    <name evidence="1" type="ORF">GA0061099_10654</name>
</gene>
<proteinExistence type="predicted"/>
<evidence type="ECO:0000313" key="1">
    <source>
        <dbReference type="EMBL" id="SCB53448.1"/>
    </source>
</evidence>
<evidence type="ECO:0000313" key="2">
    <source>
        <dbReference type="Proteomes" id="UP000183174"/>
    </source>
</evidence>
<dbReference type="AlphaFoldDB" id="A0A1C3XMF7"/>
<accession>A0A1C3XMF7</accession>
<dbReference type="RefSeq" id="WP_141697814.1">
    <property type="nucleotide sequence ID" value="NZ_FMAE01000065.1"/>
</dbReference>